<dbReference type="SUPFAM" id="SSF88723">
    <property type="entry name" value="PIN domain-like"/>
    <property type="match status" value="1"/>
</dbReference>
<comment type="similarity">
    <text evidence="7 8">Belongs to the PINc/VapC protein family.</text>
</comment>
<comment type="function">
    <text evidence="8">Toxic component of a toxin-antitoxin (TA) system. An RNase.</text>
</comment>
<keyword evidence="6 8" id="KW-0460">Magnesium</keyword>
<dbReference type="AlphaFoldDB" id="Q2RTN6"/>
<dbReference type="PANTHER" id="PTHR33653">
    <property type="entry name" value="RIBONUCLEASE VAPC2"/>
    <property type="match status" value="1"/>
</dbReference>
<dbReference type="HOGENOM" id="CLU_118482_8_0_5"/>
<dbReference type="GO" id="GO:0090729">
    <property type="term" value="F:toxin activity"/>
    <property type="evidence" value="ECO:0007669"/>
    <property type="project" value="UniProtKB-KW"/>
</dbReference>
<dbReference type="eggNOG" id="COG1487">
    <property type="taxonomic scope" value="Bacteria"/>
</dbReference>
<keyword evidence="4 8" id="KW-0479">Metal-binding</keyword>
<evidence type="ECO:0000256" key="2">
    <source>
        <dbReference type="ARBA" id="ARBA00022649"/>
    </source>
</evidence>
<dbReference type="InterPro" id="IPR029060">
    <property type="entry name" value="PIN-like_dom_sf"/>
</dbReference>
<dbReference type="STRING" id="269796.Rru_A1709"/>
<evidence type="ECO:0000256" key="3">
    <source>
        <dbReference type="ARBA" id="ARBA00022722"/>
    </source>
</evidence>
<proteinExistence type="inferred from homology"/>
<evidence type="ECO:0000259" key="9">
    <source>
        <dbReference type="Pfam" id="PF01850"/>
    </source>
</evidence>
<evidence type="ECO:0000256" key="6">
    <source>
        <dbReference type="ARBA" id="ARBA00022842"/>
    </source>
</evidence>
<feature type="binding site" evidence="8">
    <location>
        <position position="18"/>
    </location>
    <ligand>
        <name>Mg(2+)</name>
        <dbReference type="ChEBI" id="CHEBI:18420"/>
    </ligand>
</feature>
<dbReference type="EnsemblBacteria" id="ABC22509">
    <property type="protein sequence ID" value="ABC22509"/>
    <property type="gene ID" value="Rru_A1709"/>
</dbReference>
<dbReference type="InterPro" id="IPR022907">
    <property type="entry name" value="VapC_family"/>
</dbReference>
<dbReference type="EC" id="3.1.-.-" evidence="8"/>
<dbReference type="CDD" id="cd18746">
    <property type="entry name" value="PIN_VapC4-5_FitB-like"/>
    <property type="match status" value="1"/>
</dbReference>
<dbReference type="Pfam" id="PF01850">
    <property type="entry name" value="PIN"/>
    <property type="match status" value="1"/>
</dbReference>
<keyword evidence="2 8" id="KW-1277">Toxin-antitoxin system</keyword>
<dbReference type="EMBL" id="CP000230">
    <property type="protein sequence ID" value="ABC22509.1"/>
    <property type="molecule type" value="Genomic_DNA"/>
</dbReference>
<dbReference type="Gene3D" id="3.40.50.1010">
    <property type="entry name" value="5'-nuclease"/>
    <property type="match status" value="1"/>
</dbReference>
<gene>
    <name evidence="8" type="primary">vapC</name>
    <name evidence="10" type="ordered locus">Rru_A1709</name>
</gene>
<evidence type="ECO:0000313" key="10">
    <source>
        <dbReference type="EMBL" id="ABC22509.1"/>
    </source>
</evidence>
<dbReference type="InterPro" id="IPR002716">
    <property type="entry name" value="PIN_dom"/>
</dbReference>
<sequence>MSSFERAGYRALSGFLLDTNIVSGLAPSKLEASADFLTWLDRMDADGRIFLSVVSIHEIEKGIALLEHKGATAKVASLKAWLSGLVSMYDDKIISFDAQAAAIGGQLEAKALAAGHDPGMADAVIAGIAAAHELVVVTRNTKHFLPFGIAVLSPDEAATKGGPA</sequence>
<dbReference type="Proteomes" id="UP000001929">
    <property type="component" value="Chromosome"/>
</dbReference>
<accession>Q2RTN6</accession>
<dbReference type="KEGG" id="rru:Rru_A1709"/>
<keyword evidence="11" id="KW-1185">Reference proteome</keyword>
<dbReference type="PANTHER" id="PTHR33653:SF1">
    <property type="entry name" value="RIBONUCLEASE VAPC2"/>
    <property type="match status" value="1"/>
</dbReference>
<evidence type="ECO:0000256" key="1">
    <source>
        <dbReference type="ARBA" id="ARBA00001946"/>
    </source>
</evidence>
<name>Q2RTN6_RHORT</name>
<keyword evidence="8" id="KW-0800">Toxin</keyword>
<dbReference type="PhylomeDB" id="Q2RTN6"/>
<keyword evidence="3 8" id="KW-0540">Nuclease</keyword>
<organism evidence="10 11">
    <name type="scientific">Rhodospirillum rubrum (strain ATCC 11170 / ATH 1.1.1 / DSM 467 / LMG 4362 / NCIMB 8255 / S1)</name>
    <dbReference type="NCBI Taxonomy" id="269796"/>
    <lineage>
        <taxon>Bacteria</taxon>
        <taxon>Pseudomonadati</taxon>
        <taxon>Pseudomonadota</taxon>
        <taxon>Alphaproteobacteria</taxon>
        <taxon>Rhodospirillales</taxon>
        <taxon>Rhodospirillaceae</taxon>
        <taxon>Rhodospirillum</taxon>
    </lineage>
</organism>
<evidence type="ECO:0000256" key="7">
    <source>
        <dbReference type="ARBA" id="ARBA00038093"/>
    </source>
</evidence>
<evidence type="ECO:0000256" key="8">
    <source>
        <dbReference type="HAMAP-Rule" id="MF_00265"/>
    </source>
</evidence>
<dbReference type="HAMAP" id="MF_00265">
    <property type="entry name" value="VapC_Nob1"/>
    <property type="match status" value="1"/>
</dbReference>
<feature type="domain" description="PIN" evidence="9">
    <location>
        <begin position="16"/>
        <end position="142"/>
    </location>
</feature>
<feature type="binding site" evidence="8">
    <location>
        <position position="122"/>
    </location>
    <ligand>
        <name>Mg(2+)</name>
        <dbReference type="ChEBI" id="CHEBI:18420"/>
    </ligand>
</feature>
<protein>
    <recommendedName>
        <fullName evidence="8">Ribonuclease VapC</fullName>
        <shortName evidence="8">RNase VapC</shortName>
        <ecNumber evidence="8">3.1.-.-</ecNumber>
    </recommendedName>
    <alternativeName>
        <fullName evidence="8">Toxin VapC</fullName>
    </alternativeName>
</protein>
<evidence type="ECO:0000256" key="4">
    <source>
        <dbReference type="ARBA" id="ARBA00022723"/>
    </source>
</evidence>
<evidence type="ECO:0000256" key="5">
    <source>
        <dbReference type="ARBA" id="ARBA00022801"/>
    </source>
</evidence>
<reference evidence="10 11" key="1">
    <citation type="journal article" date="2011" name="Stand. Genomic Sci.">
        <title>Complete genome sequence of Rhodospirillum rubrum type strain (S1).</title>
        <authorList>
            <person name="Munk A.C."/>
            <person name="Copeland A."/>
            <person name="Lucas S."/>
            <person name="Lapidus A."/>
            <person name="Del Rio T.G."/>
            <person name="Barry K."/>
            <person name="Detter J.C."/>
            <person name="Hammon N."/>
            <person name="Israni S."/>
            <person name="Pitluck S."/>
            <person name="Brettin T."/>
            <person name="Bruce D."/>
            <person name="Han C."/>
            <person name="Tapia R."/>
            <person name="Gilna P."/>
            <person name="Schmutz J."/>
            <person name="Larimer F."/>
            <person name="Land M."/>
            <person name="Kyrpides N.C."/>
            <person name="Mavromatis K."/>
            <person name="Richardson P."/>
            <person name="Rohde M."/>
            <person name="Goker M."/>
            <person name="Klenk H.P."/>
            <person name="Zhang Y."/>
            <person name="Roberts G.P."/>
            <person name="Reslewic S."/>
            <person name="Schwartz D.C."/>
        </authorList>
    </citation>
    <scope>NUCLEOTIDE SEQUENCE [LARGE SCALE GENOMIC DNA]</scope>
    <source>
        <strain evidence="11">ATCC 11170 / ATH 1.1.1 / DSM 467 / LMG 4362 / NCIMB 8255 / S1</strain>
    </source>
</reference>
<dbReference type="GO" id="GO:0004540">
    <property type="term" value="F:RNA nuclease activity"/>
    <property type="evidence" value="ECO:0007669"/>
    <property type="project" value="InterPro"/>
</dbReference>
<keyword evidence="5 8" id="KW-0378">Hydrolase</keyword>
<dbReference type="GO" id="GO:0000287">
    <property type="term" value="F:magnesium ion binding"/>
    <property type="evidence" value="ECO:0007669"/>
    <property type="project" value="UniProtKB-UniRule"/>
</dbReference>
<evidence type="ECO:0000313" key="11">
    <source>
        <dbReference type="Proteomes" id="UP000001929"/>
    </source>
</evidence>
<comment type="cofactor">
    <cofactor evidence="1 8">
        <name>Mg(2+)</name>
        <dbReference type="ChEBI" id="CHEBI:18420"/>
    </cofactor>
</comment>
<dbReference type="InterPro" id="IPR050556">
    <property type="entry name" value="Type_II_TA_system_RNase"/>
</dbReference>
<dbReference type="GO" id="GO:0016787">
    <property type="term" value="F:hydrolase activity"/>
    <property type="evidence" value="ECO:0007669"/>
    <property type="project" value="UniProtKB-KW"/>
</dbReference>